<feature type="compositionally biased region" description="Low complexity" evidence="1">
    <location>
        <begin position="2028"/>
        <end position="2043"/>
    </location>
</feature>
<evidence type="ECO:0000256" key="1">
    <source>
        <dbReference type="SAM" id="MobiDB-lite"/>
    </source>
</evidence>
<feature type="region of interest" description="Disordered" evidence="1">
    <location>
        <begin position="2371"/>
        <end position="2408"/>
    </location>
</feature>
<feature type="region of interest" description="Disordered" evidence="1">
    <location>
        <begin position="697"/>
        <end position="729"/>
    </location>
</feature>
<dbReference type="Proteomes" id="UP000674318">
    <property type="component" value="Chromosome 3"/>
</dbReference>
<feature type="region of interest" description="Disordered" evidence="1">
    <location>
        <begin position="1788"/>
        <end position="1814"/>
    </location>
</feature>
<proteinExistence type="predicted"/>
<feature type="region of interest" description="Disordered" evidence="1">
    <location>
        <begin position="2007"/>
        <end position="2053"/>
    </location>
</feature>
<dbReference type="GeneID" id="94293764"/>
<reference evidence="2 3" key="1">
    <citation type="submission" date="2021-02" db="EMBL/GenBank/DDBJ databases">
        <title>Porcisia hertigi Genome sequencing and assembly.</title>
        <authorList>
            <person name="Almutairi H."/>
            <person name="Gatherer D."/>
        </authorList>
    </citation>
    <scope>NUCLEOTIDE SEQUENCE [LARGE SCALE GENOMIC DNA]</scope>
    <source>
        <strain evidence="2 3">C119</strain>
    </source>
</reference>
<feature type="compositionally biased region" description="Low complexity" evidence="1">
    <location>
        <begin position="1610"/>
        <end position="1620"/>
    </location>
</feature>
<feature type="compositionally biased region" description="Low complexity" evidence="1">
    <location>
        <begin position="105"/>
        <end position="139"/>
    </location>
</feature>
<feature type="compositionally biased region" description="Polar residues" evidence="1">
    <location>
        <begin position="883"/>
        <end position="893"/>
    </location>
</feature>
<dbReference type="RefSeq" id="XP_067759887.1">
    <property type="nucleotide sequence ID" value="XM_067903687.1"/>
</dbReference>
<feature type="region of interest" description="Disordered" evidence="1">
    <location>
        <begin position="883"/>
        <end position="904"/>
    </location>
</feature>
<feature type="region of interest" description="Disordered" evidence="1">
    <location>
        <begin position="1928"/>
        <end position="1949"/>
    </location>
</feature>
<gene>
    <name evidence="2" type="ORF">JKF63_07756</name>
</gene>
<feature type="compositionally biased region" description="Polar residues" evidence="1">
    <location>
        <begin position="2236"/>
        <end position="2274"/>
    </location>
</feature>
<comment type="caution">
    <text evidence="2">The sequence shown here is derived from an EMBL/GenBank/DDBJ whole genome shotgun (WGS) entry which is preliminary data.</text>
</comment>
<keyword evidence="3" id="KW-1185">Reference proteome</keyword>
<feature type="region of interest" description="Disordered" evidence="1">
    <location>
        <begin position="360"/>
        <end position="438"/>
    </location>
</feature>
<feature type="compositionally biased region" description="Low complexity" evidence="1">
    <location>
        <begin position="156"/>
        <end position="173"/>
    </location>
</feature>
<feature type="compositionally biased region" description="Acidic residues" evidence="1">
    <location>
        <begin position="1936"/>
        <end position="1947"/>
    </location>
</feature>
<feature type="region of interest" description="Disordered" evidence="1">
    <location>
        <begin position="2625"/>
        <end position="2647"/>
    </location>
</feature>
<feature type="region of interest" description="Disordered" evidence="1">
    <location>
        <begin position="207"/>
        <end position="237"/>
    </location>
</feature>
<dbReference type="EMBL" id="JAFJZO010000003">
    <property type="protein sequence ID" value="KAG5511931.1"/>
    <property type="molecule type" value="Genomic_DNA"/>
</dbReference>
<dbReference type="KEGG" id="phet:94293764"/>
<feature type="compositionally biased region" description="Low complexity" evidence="1">
    <location>
        <begin position="383"/>
        <end position="396"/>
    </location>
</feature>
<feature type="compositionally biased region" description="Low complexity" evidence="1">
    <location>
        <begin position="2007"/>
        <end position="2016"/>
    </location>
</feature>
<feature type="region of interest" description="Disordered" evidence="1">
    <location>
        <begin position="2224"/>
        <end position="2274"/>
    </location>
</feature>
<accession>A0A836LLR8</accession>
<evidence type="ECO:0000313" key="2">
    <source>
        <dbReference type="EMBL" id="KAG5511931.1"/>
    </source>
</evidence>
<protein>
    <submittedName>
        <fullName evidence="2">Uncharacterized protein</fullName>
    </submittedName>
</protein>
<dbReference type="OrthoDB" id="266004at2759"/>
<feature type="compositionally biased region" description="Low complexity" evidence="1">
    <location>
        <begin position="2390"/>
        <end position="2404"/>
    </location>
</feature>
<feature type="compositionally biased region" description="Pro residues" evidence="1">
    <location>
        <begin position="473"/>
        <end position="490"/>
    </location>
</feature>
<feature type="region of interest" description="Disordered" evidence="1">
    <location>
        <begin position="69"/>
        <end position="173"/>
    </location>
</feature>
<feature type="region of interest" description="Disordered" evidence="1">
    <location>
        <begin position="2110"/>
        <end position="2146"/>
    </location>
</feature>
<sequence length="2647" mass="275876">MPTKEYIQLLQKLFVYFKRNGGQNVPHGISQIALIDDDDLTRWFVQLVYKDENKADFYVSLELVFSEDGDDDDDGMAGGAWNKSAGVEGGMRGSAHQRPSQHVGPSASARALAAAKPSAGAAHASVAAPQSSASTSSSHAHPHDTMTAGSSPPPLTLRSSSLAPAGPGGTAQAATACSRCGEETPGVVTSLLDDKLECRPLALGEVKLPQSTSSGSRRPPEDAVTSPTNPTASNAGSRRTARMPLVFVVAPRLIASFIHHGALCSLELMSQQWELSAENLLLLLIALFETLNPFAGDGRVSVDDAERIASRREAVAVAEGSASISAGAYSEEEHQLGMDYIRRAHPHLFRRYVGPLATSISEPRNTVPHGKRSTNDDDDNDDVAVAGGSAAVRSSALGGGTPSSPLASGSRNTLVAPSTPSPVGVRTGKGNDGGSGCSASAPHVLRDVSHLNTAVYDALVTAYAARWETTPAPARPPSPPASPVFPPPPRQCPAAATATPIVMLLDTPALLADAGRARQAAASTIETADGTDTATDVMKPKWLPGRNRADATFERRDAALSSRAGPPALSHIAYAPTRQRRAAASAAAADGGEPPLLQRVAELWIPLTLPPPPPPPSSIRASSTAAVGVSATRASGGSAITQLQHLSEAGVSCDGAAGNDAVVPFPLEVHLIGDADDNVEEARVACVLRNVRVSPTTPRRLSSRCSPRLDANDSVGNSPSTSTTYQRPAQQQLSSLSFSLDSSTAPSPAGDVHTCRIPRGLTLRCSNLYIYGHLRVLGNLVLDNCIFVGTLTTEELASVQVSHSYLALMPNDGLLLLRRRRQPQQPPPPDRLYALRKECVLILDSSQVGMSDDTHLCRLMPDVDVTEAAAACGRRWSRLEANTETCSGDPNTASRDRRQGADTGGLAVVRDDEEDCSDEENTVAVQPAAPMMPVLRSLILVSNQGRLRLVRCTVHPGRNTERSIFAEQDAIVDMAYCTVTAAIYSAVSVQGCRAYLEHCLFEGSPTTADAAAESGSDDMSNGGGHGAASGHRGIQEQRSPPPPILVNDETRSTGLNVELGGTLTARHCMARHLYFAFCAIAHSVAHFYCCHAEDVVNGFTVDASAATLDGCSARTNHVGAFILHKAKCILTDDRHGGFAQRCRCLGEAHETAHRVVSGVELQYRQQEGMKGDALPRAPAETESLWAAAAAVAKRTARVALLARRHYAEQLRRSATPGDAAPATAMASDSPEYPSPTASEMSSPEQTLGFFGGRFSLEVRDAALKAIGVTLMNAYDTCVYAYEGSTVELEECVLWSTAEAEAAANGAVATAAAAAPSTAEWSTTAASATMRTLMDRSALYGAEVDTASSLRSGSPRQRSCGVNVVHAHLKARRCLTVGYSFGFAAIQSAHADLQECLVLSAMNGYTIDHSQCRLRHCGADTSHVGLFALNNSRVEAESTPHVVGVSSSRRAAPPRICGGVPAVFGGDVYGVEIQSSEMQCTGVRVLRGRDSGFNVYNSSVLRLSKCLVDMSPTDAASYVFHHRRSSGDIYHHHHHRRGKGGKATAGKRGDSSTDQDGPVSTAGSWTHHLNLGVGLAEVVQHGTGDSDANQMDHSDDDERSGDEVDGGDIQPAASAPVVVSSSAPSTTALGARSADTSGVKVWSGSQCHTYDTEVRCVTFGFASLGPGTLLEAHHCAAKHVVNGFTSDGGALRLTKCSANSNHVGVYILSHAHCVVRRGSYAGKQYGIECRSGVLSLQGHVKIYGFSRIGLYLYDGAHCEADPDCVLDIHALKHAAPQSSTASSAAVASVPAPSVAGGPTSSTRPPPLWERKKRQPLPPVATASIVSRFGLEDAASMSELRPACIALAEATAHLPQALLGGGARCGITCGDGATGFIGKCIVYDCTLVGVNVFAGAHLTLANGCLLCEQQYAVVVRDGGVCRITRNAEGDKKAGMDDGSSDVDDCEGEEGAAAGKGRDLRRILRRHGLSTAALGAALGHLKSCVARVAAMSWRVARQWAVQRDWNGGATPAAGTGTAARISRDGRSAGKTGLAPCAPTATAPPITNSSDGTYGAGGTLRVDNEDEEVGGRRVMSPPSALQRRRLKWLCWEAHLRTQLAFQLNQWTMSAATTHAGGTAAREPGNAVAGAEKQRQPPSPLPSRSAASGHSRATVLLPGAAAAASEATAIGPVFPPVRPVICGSCVVYGTCTMERVVLQPTSHLPARLFSECGYADKDKGVMSTEAAGARNVASARAPRSLWTSQGGRTSSSPQRQAESNNSADSTIAATTGNSDGVHASQTMESLATADTTDDTAALPSVRVLQHLAHQPSGVHVCQQGLLSLTDCVVDVSLSSQPCLGGRYAEQLVSAVMKCEGPCAKLHCDYVRVVRGERSGEEDCSVTEGRGSGAPGAAQPVTSSPSTSPEASPVLSADATPPLSARCADVIAAAAEIATVPLLLISLVKGAECRLHMVGTSLDDWPYSAYRSTSTHNDGNAVCGDPVMRTREEVGQSMLVSTGCGGSAVTQTTPPAAHTATHNAGVMVCATGDTLTHAAYANIAAILASQRSQVRLSHCTVTGGMMPFVLGSGSYASLTFCRVVGGARAGPTAAAIRVEGGSNLTLLRSSVWTLSQGPAVECIHDGRLQAMGSEELTLGTGGGGGEGSVGAGTASVK</sequence>
<feature type="compositionally biased region" description="Basic residues" evidence="1">
    <location>
        <begin position="1530"/>
        <end position="1539"/>
    </location>
</feature>
<name>A0A836LLR8_9TRYP</name>
<evidence type="ECO:0000313" key="3">
    <source>
        <dbReference type="Proteomes" id="UP000674318"/>
    </source>
</evidence>
<feature type="compositionally biased region" description="Gly residues" evidence="1">
    <location>
        <begin position="2629"/>
        <end position="2640"/>
    </location>
</feature>
<feature type="region of interest" description="Disordered" evidence="1">
    <location>
        <begin position="1526"/>
        <end position="1563"/>
    </location>
</feature>
<feature type="region of interest" description="Disordered" evidence="1">
    <location>
        <begin position="1010"/>
        <end position="1048"/>
    </location>
</feature>
<feature type="compositionally biased region" description="Polar residues" evidence="1">
    <location>
        <begin position="225"/>
        <end position="237"/>
    </location>
</feature>
<feature type="compositionally biased region" description="Polar residues" evidence="1">
    <location>
        <begin position="402"/>
        <end position="418"/>
    </location>
</feature>
<feature type="region of interest" description="Disordered" evidence="1">
    <location>
        <begin position="471"/>
        <end position="490"/>
    </location>
</feature>
<feature type="compositionally biased region" description="Low complexity" evidence="1">
    <location>
        <begin position="697"/>
        <end position="709"/>
    </location>
</feature>
<organism evidence="2 3">
    <name type="scientific">Porcisia hertigi</name>
    <dbReference type="NCBI Taxonomy" id="2761500"/>
    <lineage>
        <taxon>Eukaryota</taxon>
        <taxon>Discoba</taxon>
        <taxon>Euglenozoa</taxon>
        <taxon>Kinetoplastea</taxon>
        <taxon>Metakinetoplastina</taxon>
        <taxon>Trypanosomatida</taxon>
        <taxon>Trypanosomatidae</taxon>
        <taxon>Leishmaniinae</taxon>
        <taxon>Porcisia</taxon>
    </lineage>
</organism>
<feature type="region of interest" description="Disordered" evidence="1">
    <location>
        <begin position="1582"/>
        <end position="1620"/>
    </location>
</feature>
<feature type="compositionally biased region" description="Polar residues" evidence="1">
    <location>
        <begin position="714"/>
        <end position="729"/>
    </location>
</feature>
<feature type="compositionally biased region" description="Acidic residues" evidence="1">
    <location>
        <begin position="1593"/>
        <end position="1605"/>
    </location>
</feature>
<feature type="region of interest" description="Disordered" evidence="1">
    <location>
        <begin position="1211"/>
        <end position="1243"/>
    </location>
</feature>